<keyword evidence="1" id="KW-1133">Transmembrane helix</keyword>
<evidence type="ECO:0000256" key="1">
    <source>
        <dbReference type="SAM" id="Phobius"/>
    </source>
</evidence>
<dbReference type="InterPro" id="IPR046366">
    <property type="entry name" value="MPAB"/>
</dbReference>
<keyword evidence="1" id="KW-0472">Membrane</keyword>
<evidence type="ECO:0000259" key="2">
    <source>
        <dbReference type="Pfam" id="PF09995"/>
    </source>
</evidence>
<feature type="domain" description="ER-bound oxygenase mpaB/mpaB'/Rubber oxygenase catalytic" evidence="2">
    <location>
        <begin position="141"/>
        <end position="270"/>
    </location>
</feature>
<protein>
    <recommendedName>
        <fullName evidence="2">ER-bound oxygenase mpaB/mpaB'/Rubber oxygenase catalytic domain-containing protein</fullName>
    </recommendedName>
</protein>
<evidence type="ECO:0000313" key="3">
    <source>
        <dbReference type="EMBL" id="KAG0150200.1"/>
    </source>
</evidence>
<keyword evidence="4" id="KW-1185">Reference proteome</keyword>
<reference evidence="3" key="1">
    <citation type="submission" date="2013-11" db="EMBL/GenBank/DDBJ databases">
        <title>Genome sequence of the fusiform rust pathogen reveals effectors for host alternation and coevolution with pine.</title>
        <authorList>
            <consortium name="DOE Joint Genome Institute"/>
            <person name="Smith K."/>
            <person name="Pendleton A."/>
            <person name="Kubisiak T."/>
            <person name="Anderson C."/>
            <person name="Salamov A."/>
            <person name="Aerts A."/>
            <person name="Riley R."/>
            <person name="Clum A."/>
            <person name="Lindquist E."/>
            <person name="Ence D."/>
            <person name="Campbell M."/>
            <person name="Kronenberg Z."/>
            <person name="Feau N."/>
            <person name="Dhillon B."/>
            <person name="Hamelin R."/>
            <person name="Burleigh J."/>
            <person name="Smith J."/>
            <person name="Yandell M."/>
            <person name="Nelson C."/>
            <person name="Grigoriev I."/>
            <person name="Davis J."/>
        </authorList>
    </citation>
    <scope>NUCLEOTIDE SEQUENCE</scope>
    <source>
        <strain evidence="3">G11</strain>
    </source>
</reference>
<gene>
    <name evidence="3" type="ORF">CROQUDRAFT_58401</name>
</gene>
<sequence length="386" mass="44075">MLSMAYMLTISLISGSILAYLLLVHRLRFANRDGLSQRFVHLNSARDMVKMTSEEARQIVRVLSQFESPYFLHISYSLALLQTYAVPRISSLLNRTGRLAHPACAGRRAEDTVCLLMEAEIHGPESERGLLAISRINFIHRIYGSAITRDDMLFTLTLAILEPTRLIDWLDWRPSTDLEKHARFVLWRDIGTRMGITDIPSTPQALADWLAEYRLQAVAFAESNNTVGETSLSLFLRPWPALLRPILRRAVMVFIPDDIRQGFGWPAPSAFCRSLVYILIRCRAFCIRHFFLPRQSPFDFGLTDTRLHTLAPSGKKLYQRNTWLFEPWYVRQSSIHRVLALLGFTVPSSKFHCEGYSIESLGPENLSHLGGKEVELKAELARSVKN</sequence>
<proteinExistence type="predicted"/>
<dbReference type="PANTHER" id="PTHR36124">
    <property type="match status" value="1"/>
</dbReference>
<dbReference type="EMBL" id="MU167221">
    <property type="protein sequence ID" value="KAG0150200.1"/>
    <property type="molecule type" value="Genomic_DNA"/>
</dbReference>
<dbReference type="InterPro" id="IPR018713">
    <property type="entry name" value="MPAB/Lcp_cat_dom"/>
</dbReference>
<dbReference type="Proteomes" id="UP000886653">
    <property type="component" value="Unassembled WGS sequence"/>
</dbReference>
<dbReference type="PANTHER" id="PTHR36124:SF1">
    <property type="entry name" value="ER-BOUND OXYGENASE MPAB_MPAB'_RUBBER OXYGENASE CATALYTIC DOMAIN-CONTAINING PROTEIN"/>
    <property type="match status" value="1"/>
</dbReference>
<evidence type="ECO:0000313" key="4">
    <source>
        <dbReference type="Proteomes" id="UP000886653"/>
    </source>
</evidence>
<feature type="transmembrane region" description="Helical" evidence="1">
    <location>
        <begin position="6"/>
        <end position="24"/>
    </location>
</feature>
<dbReference type="Pfam" id="PF09995">
    <property type="entry name" value="MPAB_Lcp_cat"/>
    <property type="match status" value="1"/>
</dbReference>
<dbReference type="OrthoDB" id="545169at2759"/>
<name>A0A9P6NVF8_9BASI</name>
<accession>A0A9P6NVF8</accession>
<keyword evidence="1" id="KW-0812">Transmembrane</keyword>
<dbReference type="GO" id="GO:0016491">
    <property type="term" value="F:oxidoreductase activity"/>
    <property type="evidence" value="ECO:0007669"/>
    <property type="project" value="InterPro"/>
</dbReference>
<comment type="caution">
    <text evidence="3">The sequence shown here is derived from an EMBL/GenBank/DDBJ whole genome shotgun (WGS) entry which is preliminary data.</text>
</comment>
<dbReference type="AlphaFoldDB" id="A0A9P6NVF8"/>
<organism evidence="3 4">
    <name type="scientific">Cronartium quercuum f. sp. fusiforme G11</name>
    <dbReference type="NCBI Taxonomy" id="708437"/>
    <lineage>
        <taxon>Eukaryota</taxon>
        <taxon>Fungi</taxon>
        <taxon>Dikarya</taxon>
        <taxon>Basidiomycota</taxon>
        <taxon>Pucciniomycotina</taxon>
        <taxon>Pucciniomycetes</taxon>
        <taxon>Pucciniales</taxon>
        <taxon>Coleosporiaceae</taxon>
        <taxon>Cronartium</taxon>
    </lineage>
</organism>